<gene>
    <name evidence="5" type="ORF">EJO50_09650</name>
</gene>
<name>A0A3S8ZTI2_9NEIS</name>
<dbReference type="PANTHER" id="PTHR30408:SF12">
    <property type="entry name" value="TYPE I RESTRICTION ENZYME MJAVIII SPECIFICITY SUBUNIT"/>
    <property type="match status" value="1"/>
</dbReference>
<evidence type="ECO:0000256" key="1">
    <source>
        <dbReference type="ARBA" id="ARBA00010923"/>
    </source>
</evidence>
<protein>
    <submittedName>
        <fullName evidence="5">Restriction endonuclease subunit S</fullName>
    </submittedName>
</protein>
<sequence length="193" mass="21199">MQLQSLSDLANIAAGHPFRGKVPESPGSGVIAVQMKDASPQQGVSWAECVETEPAGRRDDWLQVGDILVAARGSHNYAVLIDDTLTTMGKLAVAAPHFFVVRVTHHGILPEYLCWFLNQQPSQRYFDLNSEGTLTKAIKRSALEATPIAIPPLNKQQIIIKLANTIKQELQLIEQLRRNGEQLLTSIANGLLK</sequence>
<keyword evidence="3" id="KW-0238">DNA-binding</keyword>
<reference evidence="5 6" key="1">
    <citation type="submission" date="2018-12" db="EMBL/GenBank/DDBJ databases">
        <title>Complete genome sequence of Iodobacter sp. H11R3.</title>
        <authorList>
            <person name="Bae J.-W."/>
        </authorList>
    </citation>
    <scope>NUCLEOTIDE SEQUENCE [LARGE SCALE GENOMIC DNA]</scope>
    <source>
        <strain evidence="5 6">H11R3</strain>
    </source>
</reference>
<keyword evidence="5" id="KW-0255">Endonuclease</keyword>
<dbReference type="AlphaFoldDB" id="A0A3S8ZTI2"/>
<keyword evidence="5" id="KW-0540">Nuclease</keyword>
<organism evidence="5 6">
    <name type="scientific">Iodobacter ciconiae</name>
    <dbReference type="NCBI Taxonomy" id="2496266"/>
    <lineage>
        <taxon>Bacteria</taxon>
        <taxon>Pseudomonadati</taxon>
        <taxon>Pseudomonadota</taxon>
        <taxon>Betaproteobacteria</taxon>
        <taxon>Neisseriales</taxon>
        <taxon>Chitinibacteraceae</taxon>
        <taxon>Iodobacter</taxon>
    </lineage>
</organism>
<evidence type="ECO:0000313" key="5">
    <source>
        <dbReference type="EMBL" id="AZN36731.1"/>
    </source>
</evidence>
<evidence type="ECO:0000259" key="4">
    <source>
        <dbReference type="Pfam" id="PF01420"/>
    </source>
</evidence>
<dbReference type="PANTHER" id="PTHR30408">
    <property type="entry name" value="TYPE-1 RESTRICTION ENZYME ECOKI SPECIFICITY PROTEIN"/>
    <property type="match status" value="1"/>
</dbReference>
<dbReference type="KEGG" id="iod:EJO50_09650"/>
<proteinExistence type="inferred from homology"/>
<keyword evidence="2" id="KW-0680">Restriction system</keyword>
<dbReference type="SUPFAM" id="SSF116734">
    <property type="entry name" value="DNA methylase specificity domain"/>
    <property type="match status" value="1"/>
</dbReference>
<keyword evidence="6" id="KW-1185">Reference proteome</keyword>
<dbReference type="GO" id="GO:0009307">
    <property type="term" value="P:DNA restriction-modification system"/>
    <property type="evidence" value="ECO:0007669"/>
    <property type="project" value="UniProtKB-KW"/>
</dbReference>
<evidence type="ECO:0000313" key="6">
    <source>
        <dbReference type="Proteomes" id="UP000282438"/>
    </source>
</evidence>
<dbReference type="Pfam" id="PF01420">
    <property type="entry name" value="Methylase_S"/>
    <property type="match status" value="1"/>
</dbReference>
<dbReference type="Proteomes" id="UP000282438">
    <property type="component" value="Chromosome"/>
</dbReference>
<evidence type="ECO:0000256" key="3">
    <source>
        <dbReference type="ARBA" id="ARBA00023125"/>
    </source>
</evidence>
<dbReference type="GO" id="GO:0003677">
    <property type="term" value="F:DNA binding"/>
    <property type="evidence" value="ECO:0007669"/>
    <property type="project" value="UniProtKB-KW"/>
</dbReference>
<keyword evidence="5" id="KW-0378">Hydrolase</keyword>
<dbReference type="CDD" id="cd16961">
    <property type="entry name" value="RMtype1_S_TRD-CR_like"/>
    <property type="match status" value="1"/>
</dbReference>
<feature type="domain" description="Type I restriction modification DNA specificity" evidence="4">
    <location>
        <begin position="64"/>
        <end position="175"/>
    </location>
</feature>
<dbReference type="Gene3D" id="3.90.220.20">
    <property type="entry name" value="DNA methylase specificity domains"/>
    <property type="match status" value="1"/>
</dbReference>
<dbReference type="EMBL" id="CP034433">
    <property type="protein sequence ID" value="AZN36731.1"/>
    <property type="molecule type" value="Genomic_DNA"/>
</dbReference>
<comment type="similarity">
    <text evidence="1">Belongs to the type-I restriction system S methylase family.</text>
</comment>
<evidence type="ECO:0000256" key="2">
    <source>
        <dbReference type="ARBA" id="ARBA00022747"/>
    </source>
</evidence>
<dbReference type="GO" id="GO:0004519">
    <property type="term" value="F:endonuclease activity"/>
    <property type="evidence" value="ECO:0007669"/>
    <property type="project" value="UniProtKB-KW"/>
</dbReference>
<accession>A0A3S8ZTI2</accession>
<dbReference type="InterPro" id="IPR000055">
    <property type="entry name" value="Restrct_endonuc_typeI_TRD"/>
</dbReference>
<dbReference type="InterPro" id="IPR044946">
    <property type="entry name" value="Restrct_endonuc_typeI_TRD_sf"/>
</dbReference>
<dbReference type="OrthoDB" id="5465337at2"/>
<dbReference type="RefSeq" id="WP_125973696.1">
    <property type="nucleotide sequence ID" value="NZ_CP034433.1"/>
</dbReference>
<dbReference type="InterPro" id="IPR052021">
    <property type="entry name" value="Type-I_RS_S_subunit"/>
</dbReference>